<feature type="active site" description="Charge relay system" evidence="8">
    <location>
        <position position="764"/>
    </location>
</feature>
<dbReference type="Gene3D" id="2.120.10.30">
    <property type="entry name" value="TolB, C-terminal domain"/>
    <property type="match status" value="1"/>
</dbReference>
<dbReference type="InterPro" id="IPR029045">
    <property type="entry name" value="ClpP/crotonase-like_dom_sf"/>
</dbReference>
<dbReference type="InterPro" id="IPR011042">
    <property type="entry name" value="6-blade_b-propeller_TolB-like"/>
</dbReference>
<dbReference type="InterPro" id="IPR015943">
    <property type="entry name" value="WD40/YVTN_repeat-like_dom_sf"/>
</dbReference>
<evidence type="ECO:0000256" key="3">
    <source>
        <dbReference type="ARBA" id="ARBA00022490"/>
    </source>
</evidence>
<dbReference type="SUPFAM" id="SSF50156">
    <property type="entry name" value="PDZ domain-like"/>
    <property type="match status" value="1"/>
</dbReference>
<comment type="subcellular location">
    <subcellularLocation>
        <location evidence="1 7">Cytoplasm</location>
    </subcellularLocation>
</comment>
<dbReference type="SUPFAM" id="SSF69304">
    <property type="entry name" value="Tricorn protease N-terminal domain"/>
    <property type="match status" value="2"/>
</dbReference>
<keyword evidence="3 7" id="KW-0963">Cytoplasm</keyword>
<dbReference type="InterPro" id="IPR036034">
    <property type="entry name" value="PDZ_sf"/>
</dbReference>
<dbReference type="Pfam" id="PF03572">
    <property type="entry name" value="Peptidase_S41"/>
    <property type="match status" value="1"/>
</dbReference>
<comment type="similarity">
    <text evidence="2 7">Belongs to the peptidase S41B family.</text>
</comment>
<feature type="site" description="Transition state stabilizer; via amide nitrogen" evidence="9">
    <location>
        <position position="983"/>
    </location>
</feature>
<evidence type="ECO:0000256" key="7">
    <source>
        <dbReference type="PIRNR" id="PIRNR036421"/>
    </source>
</evidence>
<feature type="active site" description="Charge relay system" evidence="8">
    <location>
        <position position="1039"/>
    </location>
</feature>
<protein>
    <recommendedName>
        <fullName evidence="7">Tricorn protease homolog</fullName>
        <ecNumber evidence="7">3.4.21.-</ecNumber>
    </recommendedName>
</protein>
<dbReference type="PIRSF" id="PIRSF036421">
    <property type="entry name" value="Tricorn_protease"/>
    <property type="match status" value="1"/>
</dbReference>
<feature type="region of interest" description="Disordered" evidence="10">
    <location>
        <begin position="567"/>
        <end position="592"/>
    </location>
</feature>
<reference evidence="13 14" key="1">
    <citation type="submission" date="2016-10" db="EMBL/GenBank/DDBJ databases">
        <authorList>
            <person name="de Groot N.N."/>
        </authorList>
    </citation>
    <scope>NUCLEOTIDE SEQUENCE [LARGE SCALE GENOMIC DNA]</scope>
    <source>
        <strain evidence="13 14">DSM 21039</strain>
    </source>
</reference>
<dbReference type="SUPFAM" id="SSF52096">
    <property type="entry name" value="ClpP/crotonase"/>
    <property type="match status" value="1"/>
</dbReference>
<dbReference type="GO" id="GO:0008236">
    <property type="term" value="F:serine-type peptidase activity"/>
    <property type="evidence" value="ECO:0007669"/>
    <property type="project" value="UniProtKB-UniRule"/>
</dbReference>
<dbReference type="EC" id="3.4.21.-" evidence="7"/>
<evidence type="ECO:0000256" key="5">
    <source>
        <dbReference type="ARBA" id="ARBA00022801"/>
    </source>
</evidence>
<dbReference type="PANTHER" id="PTHR43253:SF1">
    <property type="entry name" value="TRICORN PROTEASE HOMOLOG 2-RELATED"/>
    <property type="match status" value="1"/>
</dbReference>
<dbReference type="Pfam" id="PF26549">
    <property type="entry name" value="Tricorn_N"/>
    <property type="match status" value="1"/>
</dbReference>
<feature type="domain" description="Tail specific protease" evidence="12">
    <location>
        <begin position="855"/>
        <end position="1050"/>
    </location>
</feature>
<dbReference type="SMART" id="SM00245">
    <property type="entry name" value="TSPc"/>
    <property type="match status" value="1"/>
</dbReference>
<dbReference type="PANTHER" id="PTHR43253">
    <property type="entry name" value="TRICORN PROTEASE HOMOLOG 2-RELATED"/>
    <property type="match status" value="1"/>
</dbReference>
<name>A0A1H7YB94_9BACT</name>
<dbReference type="RefSeq" id="WP_089915802.1">
    <property type="nucleotide sequence ID" value="NZ_FOBB01000004.1"/>
</dbReference>
<dbReference type="InterPro" id="IPR028204">
    <property type="entry name" value="Tricorn_C1"/>
</dbReference>
<evidence type="ECO:0000256" key="4">
    <source>
        <dbReference type="ARBA" id="ARBA00022670"/>
    </source>
</evidence>
<evidence type="ECO:0000256" key="8">
    <source>
        <dbReference type="PIRSR" id="PIRSR036421-1"/>
    </source>
</evidence>
<feature type="chain" id="PRO_5011525454" description="Tricorn protease homolog" evidence="11">
    <location>
        <begin position="20"/>
        <end position="1077"/>
    </location>
</feature>
<dbReference type="Proteomes" id="UP000198984">
    <property type="component" value="Unassembled WGS sequence"/>
</dbReference>
<dbReference type="Gene3D" id="3.30.750.44">
    <property type="match status" value="1"/>
</dbReference>
<keyword evidence="11" id="KW-0732">Signal</keyword>
<dbReference type="Pfam" id="PF07676">
    <property type="entry name" value="PD40"/>
    <property type="match status" value="4"/>
</dbReference>
<proteinExistence type="inferred from homology"/>
<feature type="active site" description="Nucleophile" evidence="8">
    <location>
        <position position="982"/>
    </location>
</feature>
<evidence type="ECO:0000259" key="12">
    <source>
        <dbReference type="SMART" id="SM00245"/>
    </source>
</evidence>
<keyword evidence="5 7" id="KW-0378">Hydrolase</keyword>
<evidence type="ECO:0000256" key="11">
    <source>
        <dbReference type="SAM" id="SignalP"/>
    </source>
</evidence>
<evidence type="ECO:0000256" key="9">
    <source>
        <dbReference type="PIRSR" id="PIRSR036421-3"/>
    </source>
</evidence>
<dbReference type="STRING" id="573321.SAMN04488505_104387"/>
<organism evidence="13 14">
    <name type="scientific">Chitinophaga rupis</name>
    <dbReference type="NCBI Taxonomy" id="573321"/>
    <lineage>
        <taxon>Bacteria</taxon>
        <taxon>Pseudomonadati</taxon>
        <taxon>Bacteroidota</taxon>
        <taxon>Chitinophagia</taxon>
        <taxon>Chitinophagales</taxon>
        <taxon>Chitinophagaceae</taxon>
        <taxon>Chitinophaga</taxon>
    </lineage>
</organism>
<evidence type="ECO:0000313" key="14">
    <source>
        <dbReference type="Proteomes" id="UP000198984"/>
    </source>
</evidence>
<evidence type="ECO:0000256" key="6">
    <source>
        <dbReference type="ARBA" id="ARBA00022825"/>
    </source>
</evidence>
<dbReference type="InterPro" id="IPR005151">
    <property type="entry name" value="Tail-specific_protease"/>
</dbReference>
<dbReference type="InterPro" id="IPR012393">
    <property type="entry name" value="Tricorn_protease"/>
</dbReference>
<dbReference type="EMBL" id="FOBB01000004">
    <property type="protein sequence ID" value="SEM43380.1"/>
    <property type="molecule type" value="Genomic_DNA"/>
</dbReference>
<evidence type="ECO:0000256" key="10">
    <source>
        <dbReference type="SAM" id="MobiDB-lite"/>
    </source>
</evidence>
<dbReference type="Gene3D" id="2.120.10.60">
    <property type="entry name" value="Tricorn protease N-terminal domain"/>
    <property type="match status" value="2"/>
</dbReference>
<dbReference type="OrthoDB" id="9815657at2"/>
<comment type="function">
    <text evidence="7">Degrades oligopeptides.</text>
</comment>
<dbReference type="GO" id="GO:0006508">
    <property type="term" value="P:proteolysis"/>
    <property type="evidence" value="ECO:0007669"/>
    <property type="project" value="UniProtKB-UniRule"/>
</dbReference>
<sequence length="1077" mass="120799">MNKYLFTAAALLLAGLTYAQDNALWLRYPAISPDGKTIAFGYKGDIYRVDANGGVAVPVTIHEAQDMMPVWSHDGKYLAFASDRYGNFDVFVMPATGGTPVRLTANSTADYPYDFTPDNKQVLFGSPRNAPAGSVRFNVRLFNNLYTVPVTGGRSVLLSAAGAEYAHYNTKGDQLVFQDRKGYEDPWRKHHTSSVTRDIWIYDLNKKSYQQISSFEGEDREPVFAGDDAVYYLSERAGGSQNLFKAALADKDKPQQLTHFDKHPVRHLSRSGDNTLCFTYNGEIYTLKEGAQPQKVNVKIFNDGRTATEKFVPVSGNITAFAMSPNGKEMAFIARGEVFVSSVEGNMTKRITNTPQQERMVEWSPDSKRLVYAAERNGNWDIYQSTIVRKEEPYFFAATLLKEEPLIATAAEEFQPVFSPDGKEIAYIENRNVLKVYNLASAKSRTLLPAGQNHSYSDGDWSFTWSPDGKWIAVDDQQGYFGVRNVALLPQDGKGAPVFPINSGFGEGNSKWSSDGKMLTWETSREGRKSLARQGSRETDIYAVFFDQETYDRFKLSKDEFNLLKEKEESDKKTAKDSTAKGKDTTTPKTLFKPDFENLENRQLRLTINSASISDYVLNKDGSKVYYTAAFEKGYDLWVTEPRTGDTKILAKLGGSPGSIELSKDGNNLFVSNNGSVVKVETASGKITPINIKTELVLDAAAERAYIFEHTWKQVREKFYDPTLRGLDWKMYHDNYARFLPHISNNYDFQELLSELLGELNGSHTGGRYSPQRPDGDNTASIGLLFDETYREDGLKVDEIIPAGPFDRSGSKLEKGNIIEKIDGITITPQMDWSVLLNRKAGNNVLVSVYNPATQKRWEETVKAISAGEENTLMYKRWVQNTRKMVDKLSNGKVGYVHVQSMNDASFRSVYDEVMGKNRGKQALIVDTRFNGGGWLHDDLYNFLSGKKYLEFAPQSEKVKGSEPQGQWQQPSCVLMSEGNYSDAFIFPYIYKQGHIGKLIGMPVAGTGTAVWWEQQIDPTIVFGIPMVATIGKEGRPTENLQVEPDIRVPLKYEDFLAGKDTQLEAAVKEMLAEIKN</sequence>
<dbReference type="CDD" id="cd07562">
    <property type="entry name" value="Peptidase_S41_TRI"/>
    <property type="match status" value="1"/>
</dbReference>
<feature type="signal peptide" evidence="11">
    <location>
        <begin position="1"/>
        <end position="19"/>
    </location>
</feature>
<dbReference type="Gene3D" id="3.90.226.10">
    <property type="entry name" value="2-enoyl-CoA Hydratase, Chain A, domain 1"/>
    <property type="match status" value="1"/>
</dbReference>
<dbReference type="Pfam" id="PF14684">
    <property type="entry name" value="Tricorn_C1"/>
    <property type="match status" value="1"/>
</dbReference>
<dbReference type="AlphaFoldDB" id="A0A1H7YB94"/>
<gene>
    <name evidence="13" type="ORF">SAMN04488505_104387</name>
</gene>
<keyword evidence="14" id="KW-1185">Reference proteome</keyword>
<evidence type="ECO:0000313" key="13">
    <source>
        <dbReference type="EMBL" id="SEM43380.1"/>
    </source>
</evidence>
<keyword evidence="6 7" id="KW-0720">Serine protease</keyword>
<keyword evidence="4 7" id="KW-0645">Protease</keyword>
<evidence type="ECO:0000256" key="2">
    <source>
        <dbReference type="ARBA" id="ARBA00008524"/>
    </source>
</evidence>
<dbReference type="InterPro" id="IPR011659">
    <property type="entry name" value="WD40"/>
</dbReference>
<dbReference type="GO" id="GO:0005737">
    <property type="term" value="C:cytoplasm"/>
    <property type="evidence" value="ECO:0007669"/>
    <property type="project" value="UniProtKB-SubCell"/>
</dbReference>
<dbReference type="Gene3D" id="2.130.10.10">
    <property type="entry name" value="YVTN repeat-like/Quinoprotein amine dehydrogenase"/>
    <property type="match status" value="1"/>
</dbReference>
<accession>A0A1H7YB94</accession>
<evidence type="ECO:0000256" key="1">
    <source>
        <dbReference type="ARBA" id="ARBA00004496"/>
    </source>
</evidence>